<evidence type="ECO:0000256" key="2">
    <source>
        <dbReference type="SAM" id="SignalP"/>
    </source>
</evidence>
<reference evidence="3 4" key="1">
    <citation type="submission" date="2012-10" db="EMBL/GenBank/DDBJ databases">
        <title>Genome sequencing of Tanticharoenia sakaeratensis NBRC 103193.</title>
        <authorList>
            <person name="Azuma Y."/>
            <person name="Hadano H."/>
            <person name="Hirakawa H."/>
            <person name="Matsushita K."/>
        </authorList>
    </citation>
    <scope>NUCLEOTIDE SEQUENCE [LARGE SCALE GENOMIC DNA]</scope>
    <source>
        <strain evidence="3 4">NBRC 103193</strain>
    </source>
</reference>
<dbReference type="EMBL" id="BALE01000010">
    <property type="protein sequence ID" value="GAN53752.1"/>
    <property type="molecule type" value="Genomic_DNA"/>
</dbReference>
<gene>
    <name evidence="3" type="ORF">Tasa_010_299</name>
</gene>
<feature type="region of interest" description="Disordered" evidence="1">
    <location>
        <begin position="22"/>
        <end position="57"/>
    </location>
</feature>
<sequence>MPALCLLLTGFSLIGCASRAPADMADGDDARNDSRPSDTNGSGSSHGGGPGGSLWSELARTALQTGMGFIHH</sequence>
<keyword evidence="2" id="KW-0732">Signal</keyword>
<evidence type="ECO:0000313" key="4">
    <source>
        <dbReference type="Proteomes" id="UP000032679"/>
    </source>
</evidence>
<dbReference type="AlphaFoldDB" id="A0A0D6MJG4"/>
<proteinExistence type="predicted"/>
<feature type="chain" id="PRO_5002308292" description="Lipoprotein" evidence="2">
    <location>
        <begin position="23"/>
        <end position="72"/>
    </location>
</feature>
<evidence type="ECO:0000313" key="3">
    <source>
        <dbReference type="EMBL" id="GAN53752.1"/>
    </source>
</evidence>
<feature type="signal peptide" evidence="2">
    <location>
        <begin position="1"/>
        <end position="22"/>
    </location>
</feature>
<evidence type="ECO:0000256" key="1">
    <source>
        <dbReference type="SAM" id="MobiDB-lite"/>
    </source>
</evidence>
<keyword evidence="4" id="KW-1185">Reference proteome</keyword>
<comment type="caution">
    <text evidence="3">The sequence shown here is derived from an EMBL/GenBank/DDBJ whole genome shotgun (WGS) entry which is preliminary data.</text>
</comment>
<organism evidence="3 4">
    <name type="scientific">Tanticharoenia sakaeratensis NBRC 103193</name>
    <dbReference type="NCBI Taxonomy" id="1231623"/>
    <lineage>
        <taxon>Bacteria</taxon>
        <taxon>Pseudomonadati</taxon>
        <taxon>Pseudomonadota</taxon>
        <taxon>Alphaproteobacteria</taxon>
        <taxon>Acetobacterales</taxon>
        <taxon>Acetobacteraceae</taxon>
        <taxon>Tanticharoenia</taxon>
    </lineage>
</organism>
<evidence type="ECO:0008006" key="5">
    <source>
        <dbReference type="Google" id="ProtNLM"/>
    </source>
</evidence>
<accession>A0A0D6MJG4</accession>
<dbReference type="Proteomes" id="UP000032679">
    <property type="component" value="Unassembled WGS sequence"/>
</dbReference>
<dbReference type="RefSeq" id="WP_241767641.1">
    <property type="nucleotide sequence ID" value="NZ_BALE01000010.1"/>
</dbReference>
<name>A0A0D6MJG4_9PROT</name>
<protein>
    <recommendedName>
        <fullName evidence="5">Lipoprotein</fullName>
    </recommendedName>
</protein>